<dbReference type="AlphaFoldDB" id="A0A0G9HIS4"/>
<reference evidence="2" key="1">
    <citation type="submission" date="2016-09" db="EMBL/GenBank/DDBJ databases">
        <authorList>
            <person name="Lysoe E."/>
        </authorList>
    </citation>
    <scope>NUCLEOTIDE SEQUENCE [LARGE SCALE GENOMIC DNA]</scope>
    <source>
        <strain evidence="2">LJ96T</strain>
    </source>
</reference>
<dbReference type="InterPro" id="IPR036388">
    <property type="entry name" value="WH-like_DNA-bd_sf"/>
</dbReference>
<dbReference type="InterPro" id="IPR036390">
    <property type="entry name" value="WH_DNA-bd_sf"/>
</dbReference>
<dbReference type="PANTHER" id="PTHR33164">
    <property type="entry name" value="TRANSCRIPTIONAL REGULATOR, MARR FAMILY"/>
    <property type="match status" value="1"/>
</dbReference>
<evidence type="ECO:0000313" key="2">
    <source>
        <dbReference type="Proteomes" id="UP000182987"/>
    </source>
</evidence>
<proteinExistence type="predicted"/>
<dbReference type="InterPro" id="IPR039422">
    <property type="entry name" value="MarR/SlyA-like"/>
</dbReference>
<dbReference type="InterPro" id="IPR000835">
    <property type="entry name" value="HTH_MarR-typ"/>
</dbReference>
<dbReference type="PROSITE" id="PS50995">
    <property type="entry name" value="HTH_MARR_2"/>
    <property type="match status" value="1"/>
</dbReference>
<dbReference type="PATRIC" id="fig|1440763.5.peg.1190"/>
<dbReference type="SUPFAM" id="SSF46785">
    <property type="entry name" value="Winged helix' DNA-binding domain"/>
    <property type="match status" value="1"/>
</dbReference>
<dbReference type="Gene3D" id="1.10.10.10">
    <property type="entry name" value="Winged helix-like DNA-binding domain superfamily/Winged helix DNA-binding domain"/>
    <property type="match status" value="1"/>
</dbReference>
<protein>
    <submittedName>
        <fullName evidence="1">Uncharacterized protein</fullName>
    </submittedName>
</protein>
<dbReference type="SMART" id="SM00347">
    <property type="entry name" value="HTH_MARR"/>
    <property type="match status" value="1"/>
</dbReference>
<organism evidence="1 2">
    <name type="scientific">Luteibacter rhizovicinus DSM 16549</name>
    <dbReference type="NCBI Taxonomy" id="1440763"/>
    <lineage>
        <taxon>Bacteria</taxon>
        <taxon>Pseudomonadati</taxon>
        <taxon>Pseudomonadota</taxon>
        <taxon>Gammaproteobacteria</taxon>
        <taxon>Lysobacterales</taxon>
        <taxon>Rhodanobacteraceae</taxon>
        <taxon>Luteibacter</taxon>
    </lineage>
</organism>
<dbReference type="KEGG" id="lrz:BJI69_04035"/>
<dbReference type="RefSeq" id="WP_046967038.1">
    <property type="nucleotide sequence ID" value="NZ_CP017480.1"/>
</dbReference>
<gene>
    <name evidence="1" type="ORF">BJI69_04035</name>
</gene>
<dbReference type="STRING" id="1440763.BJI69_04035"/>
<keyword evidence="2" id="KW-1185">Reference proteome</keyword>
<dbReference type="Pfam" id="PF01047">
    <property type="entry name" value="MarR"/>
    <property type="match status" value="1"/>
</dbReference>
<sequence>MTSRIDLCNCFAARQAARAITRTYERHLAPSGLTSSQFTLLVLLEDRPGIGMRELSEDMVMDRTSLVRALKPLQRDGLVAVAPSVDDSRQNVYLLTPAGHAKTAQAGELWATAQAEYEARFGSATATATRETMHRIGQMA</sequence>
<dbReference type="EMBL" id="CP017480">
    <property type="protein sequence ID" value="APG03154.1"/>
    <property type="molecule type" value="Genomic_DNA"/>
</dbReference>
<dbReference type="GO" id="GO:0003700">
    <property type="term" value="F:DNA-binding transcription factor activity"/>
    <property type="evidence" value="ECO:0007669"/>
    <property type="project" value="InterPro"/>
</dbReference>
<dbReference type="OrthoDB" id="120080at2"/>
<evidence type="ECO:0000313" key="1">
    <source>
        <dbReference type="EMBL" id="APG03154.1"/>
    </source>
</evidence>
<dbReference type="GO" id="GO:0006950">
    <property type="term" value="P:response to stress"/>
    <property type="evidence" value="ECO:0007669"/>
    <property type="project" value="TreeGrafter"/>
</dbReference>
<dbReference type="Proteomes" id="UP000182987">
    <property type="component" value="Chromosome"/>
</dbReference>
<dbReference type="PANTHER" id="PTHR33164:SF105">
    <property type="entry name" value="TRANSCRIPTIONAL REPRESSOR PROTEIN-RELATED"/>
    <property type="match status" value="1"/>
</dbReference>
<name>A0A0G9HIS4_9GAMM</name>
<accession>A0A0G9HIS4</accession>